<gene>
    <name evidence="1" type="ORF">PSON_ATCC_30995.1.T3260007</name>
</gene>
<reference evidence="1" key="1">
    <citation type="submission" date="2021-01" db="EMBL/GenBank/DDBJ databases">
        <authorList>
            <consortium name="Genoscope - CEA"/>
            <person name="William W."/>
        </authorList>
    </citation>
    <scope>NUCLEOTIDE SEQUENCE</scope>
</reference>
<evidence type="ECO:0000313" key="2">
    <source>
        <dbReference type="Proteomes" id="UP000692954"/>
    </source>
</evidence>
<dbReference type="EMBL" id="CAJJDN010000326">
    <property type="protein sequence ID" value="CAD8130766.1"/>
    <property type="molecule type" value="Genomic_DNA"/>
</dbReference>
<protein>
    <submittedName>
        <fullName evidence="1">Uncharacterized protein</fullName>
    </submittedName>
</protein>
<sequence>MLIISIRLFRQFRFCSSLEDITKKQAGWSAIAKQKTQQKQIYLEQKLSQDQKLRVITVADTCCELDLFEFQCFLSLLNKNHYKAQGMDLFDIDSNWPVIEQNEVPTGPPKEKEFNFISLISQSVIKQQRKADAAPKAEEKKIMVQNQMLLIQHQNQENLKKLDNYSIQD</sequence>
<comment type="caution">
    <text evidence="1">The sequence shown here is derived from an EMBL/GenBank/DDBJ whole genome shotgun (WGS) entry which is preliminary data.</text>
</comment>
<keyword evidence="2" id="KW-1185">Reference proteome</keyword>
<name>A0A8S1RSC4_9CILI</name>
<dbReference type="AlphaFoldDB" id="A0A8S1RSC4"/>
<proteinExistence type="predicted"/>
<organism evidence="1 2">
    <name type="scientific">Paramecium sonneborni</name>
    <dbReference type="NCBI Taxonomy" id="65129"/>
    <lineage>
        <taxon>Eukaryota</taxon>
        <taxon>Sar</taxon>
        <taxon>Alveolata</taxon>
        <taxon>Ciliophora</taxon>
        <taxon>Intramacronucleata</taxon>
        <taxon>Oligohymenophorea</taxon>
        <taxon>Peniculida</taxon>
        <taxon>Parameciidae</taxon>
        <taxon>Paramecium</taxon>
    </lineage>
</organism>
<accession>A0A8S1RSC4</accession>
<evidence type="ECO:0000313" key="1">
    <source>
        <dbReference type="EMBL" id="CAD8130766.1"/>
    </source>
</evidence>
<dbReference type="Proteomes" id="UP000692954">
    <property type="component" value="Unassembled WGS sequence"/>
</dbReference>